<protein>
    <recommendedName>
        <fullName evidence="5">Queuine tRNA-ribosyltransferase accessory subunit 2</fullName>
    </recommendedName>
    <alternativeName>
        <fullName evidence="5">Queuine tRNA-ribosyltransferase domain-containing protein 1</fullName>
    </alternativeName>
</protein>
<comment type="subunit">
    <text evidence="5">Heterodimer of a catalytic subunit and an accessory subunit.</text>
</comment>
<evidence type="ECO:0000259" key="7">
    <source>
        <dbReference type="Pfam" id="PF01702"/>
    </source>
</evidence>
<dbReference type="GO" id="GO:0046872">
    <property type="term" value="F:metal ion binding"/>
    <property type="evidence" value="ECO:0007669"/>
    <property type="project" value="UniProtKB-KW"/>
</dbReference>
<dbReference type="NCBIfam" id="TIGR00449">
    <property type="entry name" value="tgt_general"/>
    <property type="match status" value="1"/>
</dbReference>
<evidence type="ECO:0000313" key="8">
    <source>
        <dbReference type="EMBL" id="KAK5694685.1"/>
    </source>
</evidence>
<evidence type="ECO:0000256" key="4">
    <source>
        <dbReference type="ARBA" id="ARBA00022833"/>
    </source>
</evidence>
<keyword evidence="3 5" id="KW-0479">Metal-binding</keyword>
<evidence type="ECO:0000256" key="6">
    <source>
        <dbReference type="SAM" id="MobiDB-lite"/>
    </source>
</evidence>
<dbReference type="SUPFAM" id="SSF51713">
    <property type="entry name" value="tRNA-guanine transglycosylase"/>
    <property type="match status" value="1"/>
</dbReference>
<dbReference type="InterPro" id="IPR028592">
    <property type="entry name" value="QTRTD1"/>
</dbReference>
<sequence length="496" mass="54340">MASSEPHSLAQLPDEMFSIIKAASAGIAPRLGRLSLPGRKVIETPHYLAITSRGAVPHITQDTYVRDTNISGVYVGLEDCEYFQQSTQADSADVYTYLQNERGPAQVPPIYKFNPPDGASPLRCFIALPEISLLVLGARRIPPVAAPSANPNRTDSIAVCTAVGFKTLEAVDYADAAKHLQPDVVVGLGDVPHGRSLGSKRIEKATDRTIQWMSDHVQSRRETAKEHNAKQAKLFAPLLPVSCLNQQYYIESLTGELADEVSGLAIYDLISIEDLPEALQHLPRLDLTAPQTPHEVLRRIALGMDILTLPFVTAATDAGIALSFTFPARTASVTNGSYTEALPLGTDMWPAHHAIDVSPLAEGCDCYSCTNHHRAYLQHLLAAKEMLAWVLLQIHNHCVIDRFFQAIRQSITDTTFVEDAEAFRKTYDSAMPESTGLGPRIRGYQFKSEGRGESKKNKAPFGRLHEVKEKLPDSALPDADASADVLEEHGFAEKQQ</sequence>
<feature type="compositionally biased region" description="Basic and acidic residues" evidence="6">
    <location>
        <begin position="463"/>
        <end position="472"/>
    </location>
</feature>
<dbReference type="HAMAP" id="MF_03043">
    <property type="entry name" value="QTRT2"/>
    <property type="match status" value="1"/>
</dbReference>
<dbReference type="InterPro" id="IPR002616">
    <property type="entry name" value="tRNA_ribo_trans-like"/>
</dbReference>
<dbReference type="GO" id="GO:0005737">
    <property type="term" value="C:cytoplasm"/>
    <property type="evidence" value="ECO:0007669"/>
    <property type="project" value="UniProtKB-SubCell"/>
</dbReference>
<feature type="compositionally biased region" description="Basic and acidic residues" evidence="6">
    <location>
        <begin position="486"/>
        <end position="496"/>
    </location>
</feature>
<evidence type="ECO:0000256" key="3">
    <source>
        <dbReference type="ARBA" id="ARBA00022723"/>
    </source>
</evidence>
<organism evidence="8 9">
    <name type="scientific">Elasticomyces elasticus</name>
    <dbReference type="NCBI Taxonomy" id="574655"/>
    <lineage>
        <taxon>Eukaryota</taxon>
        <taxon>Fungi</taxon>
        <taxon>Dikarya</taxon>
        <taxon>Ascomycota</taxon>
        <taxon>Pezizomycotina</taxon>
        <taxon>Dothideomycetes</taxon>
        <taxon>Dothideomycetidae</taxon>
        <taxon>Mycosphaerellales</taxon>
        <taxon>Teratosphaeriaceae</taxon>
        <taxon>Elasticomyces</taxon>
    </lineage>
</organism>
<feature type="binding site" evidence="5">
    <location>
        <position position="369"/>
    </location>
    <ligand>
        <name>Zn(2+)</name>
        <dbReference type="ChEBI" id="CHEBI:29105"/>
    </ligand>
</feature>
<keyword evidence="1 5" id="KW-0963">Cytoplasm</keyword>
<comment type="function">
    <text evidence="5">Non-catalytic subunit of the queuine tRNA-ribosyltransferase (TGT) that catalyzes the base-exchange of a guanine (G) residue with queuine (Q) at position 34 (anticodon wobble position) in tRNAs with GU(N) anticodons (tRNA-Asp, -Asn, -His and -Tyr), resulting in the hypermodified nucleoside queuosine (7-(((4,5-cis-dihydroxy-2-cyclopenten-1-yl)amino)methyl)-7-deazaguanosine).</text>
</comment>
<reference evidence="8" key="1">
    <citation type="submission" date="2023-08" db="EMBL/GenBank/DDBJ databases">
        <title>Black Yeasts Isolated from many extreme environments.</title>
        <authorList>
            <person name="Coleine C."/>
            <person name="Stajich J.E."/>
            <person name="Selbmann L."/>
        </authorList>
    </citation>
    <scope>NUCLEOTIDE SEQUENCE</scope>
    <source>
        <strain evidence="8">CCFEE 5810</strain>
    </source>
</reference>
<dbReference type="GO" id="GO:0008479">
    <property type="term" value="F:tRNA-guanosine(34) queuine transglycosylase activity"/>
    <property type="evidence" value="ECO:0007669"/>
    <property type="project" value="UniProtKB-UniRule"/>
</dbReference>
<feature type="binding site" evidence="5">
    <location>
        <position position="395"/>
    </location>
    <ligand>
        <name>Zn(2+)</name>
        <dbReference type="ChEBI" id="CHEBI:29105"/>
    </ligand>
</feature>
<dbReference type="EMBL" id="JAVRQU010000015">
    <property type="protein sequence ID" value="KAK5694685.1"/>
    <property type="molecule type" value="Genomic_DNA"/>
</dbReference>
<feature type="compositionally biased region" description="Low complexity" evidence="6">
    <location>
        <begin position="473"/>
        <end position="484"/>
    </location>
</feature>
<keyword evidence="4 5" id="KW-0862">Zinc</keyword>
<feature type="region of interest" description="Disordered" evidence="6">
    <location>
        <begin position="434"/>
        <end position="496"/>
    </location>
</feature>
<proteinExistence type="inferred from homology"/>
<gene>
    <name evidence="8" type="ORF">LTR97_009275</name>
</gene>
<dbReference type="Pfam" id="PF01702">
    <property type="entry name" value="TGT"/>
    <property type="match status" value="1"/>
</dbReference>
<dbReference type="Gene3D" id="3.20.20.105">
    <property type="entry name" value="Queuine tRNA-ribosyltransferase-like"/>
    <property type="match status" value="1"/>
</dbReference>
<dbReference type="Proteomes" id="UP001310594">
    <property type="component" value="Unassembled WGS sequence"/>
</dbReference>
<comment type="caution">
    <text evidence="8">The sequence shown here is derived from an EMBL/GenBank/DDBJ whole genome shotgun (WGS) entry which is preliminary data.</text>
</comment>
<keyword evidence="2 5" id="KW-0819">tRNA processing</keyword>
<comment type="cofactor">
    <cofactor evidence="5">
        <name>Zn(2+)</name>
        <dbReference type="ChEBI" id="CHEBI:29105"/>
    </cofactor>
    <text evidence="5">Binds 1 zinc ion per subunit.</text>
</comment>
<feature type="domain" description="tRNA-guanine(15) transglycosylase-like" evidence="7">
    <location>
        <begin position="122"/>
        <end position="428"/>
    </location>
</feature>
<accession>A0AAN7ZS08</accession>
<comment type="similarity">
    <text evidence="5">Belongs to the queuine tRNA-ribosyltransferase family. QTRT2 subfamily.</text>
</comment>
<evidence type="ECO:0000256" key="2">
    <source>
        <dbReference type="ARBA" id="ARBA00022694"/>
    </source>
</evidence>
<feature type="binding site" evidence="5">
    <location>
        <position position="366"/>
    </location>
    <ligand>
        <name>Zn(2+)</name>
        <dbReference type="ChEBI" id="CHEBI:29105"/>
    </ligand>
</feature>
<dbReference type="GO" id="GO:0006400">
    <property type="term" value="P:tRNA modification"/>
    <property type="evidence" value="ECO:0007669"/>
    <property type="project" value="InterPro"/>
</dbReference>
<evidence type="ECO:0000256" key="5">
    <source>
        <dbReference type="HAMAP-Rule" id="MF_03043"/>
    </source>
</evidence>
<dbReference type="InterPro" id="IPR050852">
    <property type="entry name" value="Queuine_tRNA-ribosyltrfase"/>
</dbReference>
<comment type="subcellular location">
    <subcellularLocation>
        <location evidence="5">Cytoplasm</location>
    </subcellularLocation>
</comment>
<name>A0AAN7ZS08_9PEZI</name>
<evidence type="ECO:0000256" key="1">
    <source>
        <dbReference type="ARBA" id="ARBA00022490"/>
    </source>
</evidence>
<dbReference type="PANTHER" id="PTHR46064:SF1">
    <property type="entry name" value="QUEUINE TRNA-RIBOSYLTRANSFERASE ACCESSORY SUBUNIT 2"/>
    <property type="match status" value="1"/>
</dbReference>
<dbReference type="PANTHER" id="PTHR46064">
    <property type="entry name" value="QUEUINE TRNA-RIBOSYLTRANSFERASE ACCESSORY SUBUNIT 2"/>
    <property type="match status" value="1"/>
</dbReference>
<dbReference type="AlphaFoldDB" id="A0AAN7ZS08"/>
<feature type="binding site" evidence="5">
    <location>
        <position position="364"/>
    </location>
    <ligand>
        <name>Zn(2+)</name>
        <dbReference type="ChEBI" id="CHEBI:29105"/>
    </ligand>
</feature>
<dbReference type="InterPro" id="IPR036511">
    <property type="entry name" value="TGT-like_sf"/>
</dbReference>
<evidence type="ECO:0000313" key="9">
    <source>
        <dbReference type="Proteomes" id="UP001310594"/>
    </source>
</evidence>